<feature type="transmembrane region" description="Helical" evidence="1">
    <location>
        <begin position="298"/>
        <end position="323"/>
    </location>
</feature>
<organism evidence="3 4">
    <name type="scientific">Candidatus Shapirobacteria bacterium CG03_land_8_20_14_0_80_39_12</name>
    <dbReference type="NCBI Taxonomy" id="1974879"/>
    <lineage>
        <taxon>Bacteria</taxon>
        <taxon>Candidatus Shapironibacteriota</taxon>
    </lineage>
</organism>
<sequence>MKKKIIVSVIIPVRTITPYVRETVGHLRQQTAKDFETIIVTDKKEKLSEVTVIGSGEPTPAYKRNLGAKKAKGQVLAFLDDDSYPSKDWLKNAEALFSDQSLITNNRSLAAVCGPALTPPADNFFQKVSGLVWGSWLGSGGAGTYRNRVMKRREVRDFPSVNLLIRKKDFFSVGGFDINHWPGEDTKLCLDLIKRGKKIIYDPEILVFHHRRPVFSSHLKQVSRYALRRGLFARIFPETSFQVGYFIPSFFTYGLILGFLASFFNSQIRFIFNGALVLYLSLLFITALIVFFREKNVLLALAVMPAIAATHLVYGFLFPWGYLQRELKTVPREIDLKKKAYLGG</sequence>
<dbReference type="Gene3D" id="3.90.550.10">
    <property type="entry name" value="Spore Coat Polysaccharide Biosynthesis Protein SpsA, Chain A"/>
    <property type="match status" value="1"/>
</dbReference>
<keyword evidence="3" id="KW-0808">Transferase</keyword>
<dbReference type="InterPro" id="IPR029044">
    <property type="entry name" value="Nucleotide-diphossugar_trans"/>
</dbReference>
<dbReference type="PANTHER" id="PTHR43685">
    <property type="entry name" value="GLYCOSYLTRANSFERASE"/>
    <property type="match status" value="1"/>
</dbReference>
<dbReference type="Proteomes" id="UP000229631">
    <property type="component" value="Unassembled WGS sequence"/>
</dbReference>
<evidence type="ECO:0000313" key="3">
    <source>
        <dbReference type="EMBL" id="PIV00254.1"/>
    </source>
</evidence>
<feature type="transmembrane region" description="Helical" evidence="1">
    <location>
        <begin position="243"/>
        <end position="263"/>
    </location>
</feature>
<gene>
    <name evidence="3" type="ORF">COS54_03405</name>
</gene>
<name>A0A2M7BAX6_9BACT</name>
<dbReference type="Pfam" id="PF10111">
    <property type="entry name" value="Glyco_tranf_2_2"/>
    <property type="match status" value="1"/>
</dbReference>
<dbReference type="AlphaFoldDB" id="A0A2M7BAX6"/>
<comment type="caution">
    <text evidence="3">The sequence shown here is derived from an EMBL/GenBank/DDBJ whole genome shotgun (WGS) entry which is preliminary data.</text>
</comment>
<keyword evidence="1" id="KW-0812">Transmembrane</keyword>
<proteinExistence type="predicted"/>
<dbReference type="InterPro" id="IPR050834">
    <property type="entry name" value="Glycosyltransf_2"/>
</dbReference>
<protein>
    <submittedName>
        <fullName evidence="3">Glycosyl transferase</fullName>
    </submittedName>
</protein>
<accession>A0A2M7BAX6</accession>
<dbReference type="InterPro" id="IPR019290">
    <property type="entry name" value="GlycosylTrfase-like_prok"/>
</dbReference>
<keyword evidence="1" id="KW-0472">Membrane</keyword>
<dbReference type="PANTHER" id="PTHR43685:SF2">
    <property type="entry name" value="GLYCOSYLTRANSFERASE 2-LIKE DOMAIN-CONTAINING PROTEIN"/>
    <property type="match status" value="1"/>
</dbReference>
<feature type="domain" description="Glycosyltransferase 2-like prokaryotic type" evidence="2">
    <location>
        <begin position="8"/>
        <end position="227"/>
    </location>
</feature>
<dbReference type="EMBL" id="PEVC01000059">
    <property type="protein sequence ID" value="PIV00254.1"/>
    <property type="molecule type" value="Genomic_DNA"/>
</dbReference>
<evidence type="ECO:0000259" key="2">
    <source>
        <dbReference type="Pfam" id="PF10111"/>
    </source>
</evidence>
<keyword evidence="1" id="KW-1133">Transmembrane helix</keyword>
<dbReference type="GO" id="GO:0016740">
    <property type="term" value="F:transferase activity"/>
    <property type="evidence" value="ECO:0007669"/>
    <property type="project" value="UniProtKB-KW"/>
</dbReference>
<reference evidence="4" key="1">
    <citation type="submission" date="2017-09" db="EMBL/GenBank/DDBJ databases">
        <title>Depth-based differentiation of microbial function through sediment-hosted aquifers and enrichment of novel symbionts in the deep terrestrial subsurface.</title>
        <authorList>
            <person name="Probst A.J."/>
            <person name="Ladd B."/>
            <person name="Jarett J.K."/>
            <person name="Geller-Mcgrath D.E."/>
            <person name="Sieber C.M.K."/>
            <person name="Emerson J.B."/>
            <person name="Anantharaman K."/>
            <person name="Thomas B.C."/>
            <person name="Malmstrom R."/>
            <person name="Stieglmeier M."/>
            <person name="Klingl A."/>
            <person name="Woyke T."/>
            <person name="Ryan C.M."/>
            <person name="Banfield J.F."/>
        </authorList>
    </citation>
    <scope>NUCLEOTIDE SEQUENCE [LARGE SCALE GENOMIC DNA]</scope>
</reference>
<evidence type="ECO:0000313" key="4">
    <source>
        <dbReference type="Proteomes" id="UP000229631"/>
    </source>
</evidence>
<dbReference type="SUPFAM" id="SSF53448">
    <property type="entry name" value="Nucleotide-diphospho-sugar transferases"/>
    <property type="match status" value="1"/>
</dbReference>
<feature type="transmembrane region" description="Helical" evidence="1">
    <location>
        <begin position="270"/>
        <end position="292"/>
    </location>
</feature>
<evidence type="ECO:0000256" key="1">
    <source>
        <dbReference type="SAM" id="Phobius"/>
    </source>
</evidence>